<accession>A0A0N0BPW7</accession>
<dbReference type="EMBL" id="LIUF01000001">
    <property type="protein sequence ID" value="KOX94524.1"/>
    <property type="molecule type" value="Genomic_DNA"/>
</dbReference>
<dbReference type="AlphaFoldDB" id="A0A0N0BPW7"/>
<proteinExistence type="predicted"/>
<protein>
    <recommendedName>
        <fullName evidence="4">YokE-like PH domain-containing protein</fullName>
    </recommendedName>
</protein>
<feature type="region of interest" description="Disordered" evidence="1">
    <location>
        <begin position="157"/>
        <end position="208"/>
    </location>
</feature>
<dbReference type="PATRIC" id="fig|1705562.3.peg.1197"/>
<name>A0A0N0BPW7_9EURY</name>
<gene>
    <name evidence="2" type="ORF">AMS69_01290</name>
</gene>
<keyword evidence="3" id="KW-1185">Reference proteome</keyword>
<evidence type="ECO:0008006" key="4">
    <source>
        <dbReference type="Google" id="ProtNLM"/>
    </source>
</evidence>
<comment type="caution">
    <text evidence="2">The sequence shown here is derived from an EMBL/GenBank/DDBJ whole genome shotgun (WGS) entry which is preliminary data.</text>
</comment>
<dbReference type="Proteomes" id="UP000037729">
    <property type="component" value="Unassembled WGS sequence"/>
</dbReference>
<reference evidence="2 3" key="1">
    <citation type="submission" date="2015-08" db="EMBL/GenBank/DDBJ databases">
        <title>Genomes of Isolates from Cabo Rojo, PR.</title>
        <authorList>
            <person name="Sanchez-Nieves R.L."/>
            <person name="Montalvo-Rodriguez R."/>
        </authorList>
    </citation>
    <scope>NUCLEOTIDE SEQUENCE [LARGE SCALE GENOMIC DNA]</scope>
    <source>
        <strain evidence="2 3">SL3</strain>
    </source>
</reference>
<evidence type="ECO:0000256" key="1">
    <source>
        <dbReference type="SAM" id="MobiDB-lite"/>
    </source>
</evidence>
<dbReference type="OrthoDB" id="239829at2157"/>
<organism evidence="2 3">
    <name type="scientific">Haloarcula rubripromontorii</name>
    <dbReference type="NCBI Taxonomy" id="1705562"/>
    <lineage>
        <taxon>Archaea</taxon>
        <taxon>Methanobacteriati</taxon>
        <taxon>Methanobacteriota</taxon>
        <taxon>Stenosarchaea group</taxon>
        <taxon>Halobacteria</taxon>
        <taxon>Halobacteriales</taxon>
        <taxon>Haloarculaceae</taxon>
        <taxon>Haloarcula</taxon>
    </lineage>
</organism>
<evidence type="ECO:0000313" key="2">
    <source>
        <dbReference type="EMBL" id="KOX94524.1"/>
    </source>
</evidence>
<evidence type="ECO:0000313" key="3">
    <source>
        <dbReference type="Proteomes" id="UP000037729"/>
    </source>
</evidence>
<dbReference type="RefSeq" id="WP_053966293.1">
    <property type="nucleotide sequence ID" value="NZ_JAWJXX010000009.1"/>
</dbReference>
<sequence length="208" mass="22902">MREDVIKRAETVAEMAPGDSVTAGVLAGYKSRFSESPPLNSPPLTYLDGAEAPAYLLTNGKRGIGRGTKRKTDSPVGDRRTVILVTGRRTLCLIGKDEDDAVIEIPHEAVADVTTKSGFRAHRLALRTPRKMYHCWVHRKTDKATLNAAAEFIETHQQDSPDAIDGDDTANRVMYRGRPVAPQDSTDKSNDSDQTTYYRGQPIDDDSD</sequence>